<dbReference type="InterPro" id="IPR002293">
    <property type="entry name" value="AA/rel_permease1"/>
</dbReference>
<dbReference type="Proteomes" id="UP000754883">
    <property type="component" value="Unassembled WGS sequence"/>
</dbReference>
<comment type="subcellular location">
    <subcellularLocation>
        <location evidence="1">Membrane</location>
        <topology evidence="1">Multi-pass membrane protein</topology>
    </subcellularLocation>
</comment>
<feature type="transmembrane region" description="Helical" evidence="6">
    <location>
        <begin position="272"/>
        <end position="296"/>
    </location>
</feature>
<accession>A0A9N9Y3X3</accession>
<keyword evidence="3 6" id="KW-0812">Transmembrane</keyword>
<feature type="transmembrane region" description="Helical" evidence="6">
    <location>
        <begin position="35"/>
        <end position="55"/>
    </location>
</feature>
<evidence type="ECO:0000256" key="4">
    <source>
        <dbReference type="ARBA" id="ARBA00022989"/>
    </source>
</evidence>
<feature type="transmembrane region" description="Helical" evidence="6">
    <location>
        <begin position="447"/>
        <end position="466"/>
    </location>
</feature>
<evidence type="ECO:0000313" key="8">
    <source>
        <dbReference type="Proteomes" id="UP000754883"/>
    </source>
</evidence>
<feature type="transmembrane region" description="Helical" evidence="6">
    <location>
        <begin position="478"/>
        <end position="497"/>
    </location>
</feature>
<dbReference type="Gene3D" id="1.20.1740.10">
    <property type="entry name" value="Amino acid/polyamine transporter I"/>
    <property type="match status" value="1"/>
</dbReference>
<dbReference type="PIRSF" id="PIRSF006060">
    <property type="entry name" value="AA_transporter"/>
    <property type="match status" value="1"/>
</dbReference>
<feature type="transmembrane region" description="Helical" evidence="6">
    <location>
        <begin position="168"/>
        <end position="184"/>
    </location>
</feature>
<organism evidence="7 8">
    <name type="scientific">Clonostachys byssicola</name>
    <dbReference type="NCBI Taxonomy" id="160290"/>
    <lineage>
        <taxon>Eukaryota</taxon>
        <taxon>Fungi</taxon>
        <taxon>Dikarya</taxon>
        <taxon>Ascomycota</taxon>
        <taxon>Pezizomycotina</taxon>
        <taxon>Sordariomycetes</taxon>
        <taxon>Hypocreomycetidae</taxon>
        <taxon>Hypocreales</taxon>
        <taxon>Bionectriaceae</taxon>
        <taxon>Clonostachys</taxon>
    </lineage>
</organism>
<dbReference type="PANTHER" id="PTHR45649:SF14">
    <property type="entry name" value="GABA PERMEASE"/>
    <property type="match status" value="1"/>
</dbReference>
<evidence type="ECO:0008006" key="9">
    <source>
        <dbReference type="Google" id="ProtNLM"/>
    </source>
</evidence>
<evidence type="ECO:0000256" key="1">
    <source>
        <dbReference type="ARBA" id="ARBA00004141"/>
    </source>
</evidence>
<feature type="transmembrane region" description="Helical" evidence="6">
    <location>
        <begin position="403"/>
        <end position="426"/>
    </location>
</feature>
<dbReference type="EMBL" id="CABFNO020001443">
    <property type="protein sequence ID" value="CAG9987837.1"/>
    <property type="molecule type" value="Genomic_DNA"/>
</dbReference>
<dbReference type="GO" id="GO:0022857">
    <property type="term" value="F:transmembrane transporter activity"/>
    <property type="evidence" value="ECO:0007669"/>
    <property type="project" value="InterPro"/>
</dbReference>
<evidence type="ECO:0000256" key="2">
    <source>
        <dbReference type="ARBA" id="ARBA00022448"/>
    </source>
</evidence>
<reference evidence="7 8" key="2">
    <citation type="submission" date="2021-10" db="EMBL/GenBank/DDBJ databases">
        <authorList>
            <person name="Piombo E."/>
        </authorList>
    </citation>
    <scope>NUCLEOTIDE SEQUENCE [LARGE SCALE GENOMIC DNA]</scope>
</reference>
<feature type="transmembrane region" description="Helical" evidence="6">
    <location>
        <begin position="379"/>
        <end position="397"/>
    </location>
</feature>
<keyword evidence="4 6" id="KW-1133">Transmembrane helix</keyword>
<evidence type="ECO:0000313" key="7">
    <source>
        <dbReference type="EMBL" id="CAG9987837.1"/>
    </source>
</evidence>
<dbReference type="AlphaFoldDB" id="A0A9N9Y3X3"/>
<feature type="transmembrane region" description="Helical" evidence="6">
    <location>
        <begin position="323"/>
        <end position="344"/>
    </location>
</feature>
<proteinExistence type="predicted"/>
<evidence type="ECO:0000256" key="6">
    <source>
        <dbReference type="SAM" id="Phobius"/>
    </source>
</evidence>
<keyword evidence="5 6" id="KW-0472">Membrane</keyword>
<feature type="transmembrane region" description="Helical" evidence="6">
    <location>
        <begin position="75"/>
        <end position="99"/>
    </location>
</feature>
<evidence type="ECO:0000256" key="3">
    <source>
        <dbReference type="ARBA" id="ARBA00022692"/>
    </source>
</evidence>
<dbReference type="OrthoDB" id="3257095at2759"/>
<gene>
    <name evidence="7" type="ORF">CBYS24578_00010479</name>
</gene>
<feature type="transmembrane region" description="Helical" evidence="6">
    <location>
        <begin position="237"/>
        <end position="260"/>
    </location>
</feature>
<keyword evidence="8" id="KW-1185">Reference proteome</keyword>
<dbReference type="PANTHER" id="PTHR45649">
    <property type="entry name" value="AMINO-ACID PERMEASE BAT1"/>
    <property type="match status" value="1"/>
</dbReference>
<dbReference type="Pfam" id="PF13520">
    <property type="entry name" value="AA_permease_2"/>
    <property type="match status" value="1"/>
</dbReference>
<name>A0A9N9Y3X3_9HYPO</name>
<sequence length="524" mass="56403">MSLTKQNTTDGASVTHKPTNSDAERLEQLGIQDELVRDYSLPSLVGLCLCLMGTWEASSAVLTQALLSGGAPCLFYNFLLTFFCTLAIGASLAEIASIYPTAGGQYHWVTALAPRSVNKFAGWITGWISLGGQIVLTASPAFISGLMVQGLVNLNDDTYIGTRWQGMLFYWAFVIYAAVMNVWGHRFLPMANLISGVLHVGCFVIAFVVLAAMSRKNSAEFVFTEVSNQTGWPNDGIAWMVGLISTIYPFLGYDAACHLAEEIPHAARNVPIAIVGSITINGLMGLAFATMLLFSIGSLEDLLATTTGFPFIQLFLDITKSHAGATILSLFPIIIAMAAAVAGVTSTSRTLWAFARDHATPFSGFLSHVSQEKQVPVRAIWTIVILQIVLGFIYLASSTAFNAILSMAIVSMYASYIIPIAAMLFGGRGRVRSTDYGPFKLGQPLGVILNIVSVGWILVSMVFSTFPSVMPTTADNMNYSIVVVMGWLVFGILFYLVSGRRKFEMPIVSAGLIMGIPLTADPAA</sequence>
<reference evidence="8" key="1">
    <citation type="submission" date="2019-06" db="EMBL/GenBank/DDBJ databases">
        <authorList>
            <person name="Broberg M."/>
        </authorList>
    </citation>
    <scope>NUCLEOTIDE SEQUENCE [LARGE SCALE GENOMIC DNA]</scope>
</reference>
<feature type="transmembrane region" description="Helical" evidence="6">
    <location>
        <begin position="120"/>
        <end position="148"/>
    </location>
</feature>
<protein>
    <recommendedName>
        <fullName evidence="9">Choline transport protein</fullName>
    </recommendedName>
</protein>
<evidence type="ECO:0000256" key="5">
    <source>
        <dbReference type="ARBA" id="ARBA00023136"/>
    </source>
</evidence>
<comment type="caution">
    <text evidence="7">The sequence shown here is derived from an EMBL/GenBank/DDBJ whole genome shotgun (WGS) entry which is preliminary data.</text>
</comment>
<feature type="transmembrane region" description="Helical" evidence="6">
    <location>
        <begin position="191"/>
        <end position="213"/>
    </location>
</feature>
<keyword evidence="2" id="KW-0813">Transport</keyword>
<dbReference type="GO" id="GO:0016020">
    <property type="term" value="C:membrane"/>
    <property type="evidence" value="ECO:0007669"/>
    <property type="project" value="UniProtKB-SubCell"/>
</dbReference>